<comment type="caution">
    <text evidence="2">The sequence shown here is derived from an EMBL/GenBank/DDBJ whole genome shotgun (WGS) entry which is preliminary data.</text>
</comment>
<proteinExistence type="predicted"/>
<dbReference type="Proteomes" id="UP000604825">
    <property type="component" value="Unassembled WGS sequence"/>
</dbReference>
<dbReference type="EMBL" id="CAJGYO010000012">
    <property type="protein sequence ID" value="CAD6264347.1"/>
    <property type="molecule type" value="Genomic_DNA"/>
</dbReference>
<gene>
    <name evidence="2" type="ORF">NCGR_LOCUS47652</name>
</gene>
<keyword evidence="3" id="KW-1185">Reference proteome</keyword>
<reference evidence="2" key="1">
    <citation type="submission" date="2020-10" db="EMBL/GenBank/DDBJ databases">
        <authorList>
            <person name="Han B."/>
            <person name="Lu T."/>
            <person name="Zhao Q."/>
            <person name="Huang X."/>
            <person name="Zhao Y."/>
        </authorList>
    </citation>
    <scope>NUCLEOTIDE SEQUENCE</scope>
</reference>
<evidence type="ECO:0000313" key="2">
    <source>
        <dbReference type="EMBL" id="CAD6264347.1"/>
    </source>
</evidence>
<name>A0A811R286_9POAL</name>
<sequence>MARLAPLSLLLFSLVIITSSDEVLSSSEVDGGGPAADAVVCDTIFDICVGSCWKSGKCMRCCKHHGFVHGKCSLKDGDGCYCCHTPDQK</sequence>
<organism evidence="2 3">
    <name type="scientific">Miscanthus lutarioriparius</name>
    <dbReference type="NCBI Taxonomy" id="422564"/>
    <lineage>
        <taxon>Eukaryota</taxon>
        <taxon>Viridiplantae</taxon>
        <taxon>Streptophyta</taxon>
        <taxon>Embryophyta</taxon>
        <taxon>Tracheophyta</taxon>
        <taxon>Spermatophyta</taxon>
        <taxon>Magnoliopsida</taxon>
        <taxon>Liliopsida</taxon>
        <taxon>Poales</taxon>
        <taxon>Poaceae</taxon>
        <taxon>PACMAD clade</taxon>
        <taxon>Panicoideae</taxon>
        <taxon>Andropogonodae</taxon>
        <taxon>Andropogoneae</taxon>
        <taxon>Saccharinae</taxon>
        <taxon>Miscanthus</taxon>
    </lineage>
</organism>
<evidence type="ECO:0000313" key="3">
    <source>
        <dbReference type="Proteomes" id="UP000604825"/>
    </source>
</evidence>
<protein>
    <submittedName>
        <fullName evidence="2">Uncharacterized protein</fullName>
    </submittedName>
</protein>
<accession>A0A811R286</accession>
<keyword evidence="1" id="KW-0732">Signal</keyword>
<feature type="signal peptide" evidence="1">
    <location>
        <begin position="1"/>
        <end position="20"/>
    </location>
</feature>
<dbReference type="OrthoDB" id="691018at2759"/>
<dbReference type="AlphaFoldDB" id="A0A811R286"/>
<evidence type="ECO:0000256" key="1">
    <source>
        <dbReference type="SAM" id="SignalP"/>
    </source>
</evidence>
<feature type="chain" id="PRO_5032417859" evidence="1">
    <location>
        <begin position="21"/>
        <end position="89"/>
    </location>
</feature>